<organism evidence="2">
    <name type="scientific">metagenome</name>
    <dbReference type="NCBI Taxonomy" id="256318"/>
    <lineage>
        <taxon>unclassified sequences</taxon>
        <taxon>metagenomes</taxon>
    </lineage>
</organism>
<protein>
    <submittedName>
        <fullName evidence="2">Uncharacterized protein</fullName>
    </submittedName>
</protein>
<gene>
    <name evidence="2" type="ORF">DF3PB_4930003</name>
</gene>
<sequence length="85" mass="8836">MEVIGEHNPGVDLERVSAAGEANGIPELIDVPGQQVIAAPLQQIDGKEITPSQYAVSAVVGNLSLPPSPGRHARRNLRPAGHASL</sequence>
<dbReference type="AlphaFoldDB" id="A0A380TJ26"/>
<feature type="region of interest" description="Disordered" evidence="1">
    <location>
        <begin position="66"/>
        <end position="85"/>
    </location>
</feature>
<dbReference type="EMBL" id="UIDG01000438">
    <property type="protein sequence ID" value="SUS07709.1"/>
    <property type="molecule type" value="Genomic_DNA"/>
</dbReference>
<proteinExistence type="predicted"/>
<evidence type="ECO:0000313" key="2">
    <source>
        <dbReference type="EMBL" id="SUS07709.1"/>
    </source>
</evidence>
<evidence type="ECO:0000256" key="1">
    <source>
        <dbReference type="SAM" id="MobiDB-lite"/>
    </source>
</evidence>
<reference evidence="2" key="1">
    <citation type="submission" date="2018-07" db="EMBL/GenBank/DDBJ databases">
        <authorList>
            <person name="Quirk P.G."/>
            <person name="Krulwich T.A."/>
        </authorList>
    </citation>
    <scope>NUCLEOTIDE SEQUENCE</scope>
</reference>
<accession>A0A380TJ26</accession>
<name>A0A380TJ26_9ZZZZ</name>